<dbReference type="PANTHER" id="PTHR10424:SF68">
    <property type="entry name" value="ENDOGENOUS RETROVIRUS GROUP 3 MEMBER 1 ENV POLYPROTEIN"/>
    <property type="match status" value="1"/>
</dbReference>
<feature type="non-terminal residue" evidence="2">
    <location>
        <position position="184"/>
    </location>
</feature>
<keyword evidence="3" id="KW-1185">Reference proteome</keyword>
<dbReference type="AlphaFoldDB" id="A0A6G1AB06"/>
<feature type="non-terminal residue" evidence="2">
    <location>
        <position position="1"/>
    </location>
</feature>
<dbReference type="InterPro" id="IPR018154">
    <property type="entry name" value="TLV/ENV_coat_polyprotein"/>
</dbReference>
<protein>
    <submittedName>
        <fullName evidence="2">ENR1 protein</fullName>
    </submittedName>
</protein>
<dbReference type="EMBL" id="VOAJ01006186">
    <property type="protein sequence ID" value="KAF0872936.1"/>
    <property type="molecule type" value="Genomic_DNA"/>
</dbReference>
<name>A0A6G1AB06_CROCR</name>
<dbReference type="Proteomes" id="UP000475037">
    <property type="component" value="Unassembled WGS sequence"/>
</dbReference>
<dbReference type="CDD" id="cd09850">
    <property type="entry name" value="Ebola-like_HR1-HR2"/>
    <property type="match status" value="1"/>
</dbReference>
<evidence type="ECO:0000256" key="1">
    <source>
        <dbReference type="SAM" id="SignalP"/>
    </source>
</evidence>
<gene>
    <name evidence="2" type="primary">Erv31_7</name>
    <name evidence="2" type="ORF">FOF47_R22063</name>
</gene>
<proteinExistence type="predicted"/>
<sequence>WICGRTVLPSGWSESCVLGIICLCFFLLPLAEGEHLGVQIYGDRKVKRKRRTLQIGKGKDHEWPPEQIIHYYGPATWAKDGSWGDHTPIYMLNRIIRLQAVVEIITNETARALNLPATQQTKMHNAIHQNRVALDYLLASEGGVCGKFNLSNCCLQIDDEGKVIEEITDRMRKVAHVPVQTWNG</sequence>
<evidence type="ECO:0000313" key="2">
    <source>
        <dbReference type="EMBL" id="KAF0872936.1"/>
    </source>
</evidence>
<comment type="caution">
    <text evidence="2">The sequence shown here is derived from an EMBL/GenBank/DDBJ whole genome shotgun (WGS) entry which is preliminary data.</text>
</comment>
<feature type="chain" id="PRO_5026284242" evidence="1">
    <location>
        <begin position="34"/>
        <end position="184"/>
    </location>
</feature>
<keyword evidence="1" id="KW-0732">Signal</keyword>
<evidence type="ECO:0000313" key="3">
    <source>
        <dbReference type="Proteomes" id="UP000475037"/>
    </source>
</evidence>
<reference evidence="2 3" key="1">
    <citation type="submission" date="2019-11" db="EMBL/GenBank/DDBJ databases">
        <authorList>
            <person name="Yang C."/>
            <person name="Li F."/>
        </authorList>
    </citation>
    <scope>NUCLEOTIDE SEQUENCE [LARGE SCALE GENOMIC DNA]</scope>
    <source>
        <strain evidence="2">KB4526</strain>
        <tissue evidence="2">Muscle</tissue>
    </source>
</reference>
<dbReference type="PANTHER" id="PTHR10424">
    <property type="entry name" value="VIRAL ENVELOPE PROTEIN"/>
    <property type="match status" value="1"/>
</dbReference>
<organism evidence="2 3">
    <name type="scientific">Crocuta crocuta</name>
    <name type="common">Spotted hyena</name>
    <dbReference type="NCBI Taxonomy" id="9678"/>
    <lineage>
        <taxon>Eukaryota</taxon>
        <taxon>Metazoa</taxon>
        <taxon>Chordata</taxon>
        <taxon>Craniata</taxon>
        <taxon>Vertebrata</taxon>
        <taxon>Euteleostomi</taxon>
        <taxon>Mammalia</taxon>
        <taxon>Eutheria</taxon>
        <taxon>Laurasiatheria</taxon>
        <taxon>Carnivora</taxon>
        <taxon>Feliformia</taxon>
        <taxon>Hyaenidae</taxon>
        <taxon>Crocuta</taxon>
    </lineage>
</organism>
<accession>A0A6G1AB06</accession>
<feature type="signal peptide" evidence="1">
    <location>
        <begin position="1"/>
        <end position="33"/>
    </location>
</feature>
<dbReference type="Gene3D" id="1.10.287.210">
    <property type="match status" value="1"/>
</dbReference>
<dbReference type="SUPFAM" id="SSF58069">
    <property type="entry name" value="Virus ectodomain"/>
    <property type="match status" value="1"/>
</dbReference>